<dbReference type="Pfam" id="PF00169">
    <property type="entry name" value="PH"/>
    <property type="match status" value="2"/>
</dbReference>
<dbReference type="Proteomes" id="UP001497482">
    <property type="component" value="Chromosome 22"/>
</dbReference>
<feature type="region of interest" description="Disordered" evidence="13">
    <location>
        <begin position="436"/>
        <end position="458"/>
    </location>
</feature>
<feature type="domain" description="DH" evidence="15">
    <location>
        <begin position="747"/>
        <end position="938"/>
    </location>
</feature>
<evidence type="ECO:0000313" key="18">
    <source>
        <dbReference type="Proteomes" id="UP001497482"/>
    </source>
</evidence>
<dbReference type="InterPro" id="IPR014352">
    <property type="entry name" value="FERM/acyl-CoA-bd_prot_sf"/>
</dbReference>
<dbReference type="SUPFAM" id="SSF47031">
    <property type="entry name" value="Second domain of FERM"/>
    <property type="match status" value="1"/>
</dbReference>
<gene>
    <name evidence="17" type="ORF">KC01_LOCUS26887</name>
</gene>
<evidence type="ECO:0000256" key="9">
    <source>
        <dbReference type="ARBA" id="ARBA00023136"/>
    </source>
</evidence>
<dbReference type="FunFam" id="1.20.900.10:FF:000021">
    <property type="entry name" value="FERM, RhoGEF and pleckstrin domain-containing protein 1"/>
    <property type="match status" value="1"/>
</dbReference>
<dbReference type="FunFam" id="2.30.29.30:FF:000002">
    <property type="entry name" value="Band 4.1-like protein 5 isoform 1"/>
    <property type="match status" value="1"/>
</dbReference>
<dbReference type="Gene3D" id="2.30.29.30">
    <property type="entry name" value="Pleckstrin-homology domain (PH domain)/Phosphotyrosine-binding domain (PTB)"/>
    <property type="match status" value="3"/>
</dbReference>
<evidence type="ECO:0000256" key="3">
    <source>
        <dbReference type="ARBA" id="ARBA00004486"/>
    </source>
</evidence>
<evidence type="ECO:0000256" key="13">
    <source>
        <dbReference type="SAM" id="MobiDB-lite"/>
    </source>
</evidence>
<dbReference type="Gene3D" id="1.20.80.10">
    <property type="match status" value="1"/>
</dbReference>
<dbReference type="PROSITE" id="PS50003">
    <property type="entry name" value="PH_DOMAIN"/>
    <property type="match status" value="2"/>
</dbReference>
<dbReference type="PANTHER" id="PTHR45858">
    <property type="entry name" value="FERM DOMAIN CONTAINING PROTEIN"/>
    <property type="match status" value="1"/>
</dbReference>
<evidence type="ECO:0000256" key="11">
    <source>
        <dbReference type="ARBA" id="ARBA00040395"/>
    </source>
</evidence>
<dbReference type="Gene3D" id="1.20.900.10">
    <property type="entry name" value="Dbl homology (DH) domain"/>
    <property type="match status" value="1"/>
</dbReference>
<evidence type="ECO:0000313" key="17">
    <source>
        <dbReference type="EMBL" id="CAL1598514.1"/>
    </source>
</evidence>
<dbReference type="Pfam" id="PF00621">
    <property type="entry name" value="RhoGEF"/>
    <property type="match status" value="1"/>
</dbReference>
<dbReference type="CDD" id="cd13235">
    <property type="entry name" value="PH2_FARP1-like"/>
    <property type="match status" value="1"/>
</dbReference>
<dbReference type="CDD" id="cd00160">
    <property type="entry name" value="RhoGEF"/>
    <property type="match status" value="1"/>
</dbReference>
<sequence>MKVSNKTEIGDFDETQSWQHLLHNKYLPDQDAIRDKIMDCHRKHAGQTPAESDYQLLEIARRLEMYGIRLHPAKDREGTKLSLSVAHTGVLVFQGYLKINSFNWARIRKLSFKRKRFLIKLRAEPAQNAHHDTLEFAMASRDCCKIFWKICVEYHAFFRLFEEPKPKPKPILFTRGSSFRFSGRTQKQIIDYVKDSEVKKVPFERKHSKILSNSGLPSQSSSFRSQVPRESAFSIPLADQTDSTRFSELNGSQQISVTNNNGFHDFMAPPKALNHHGNGPAQDQHHLNPGPSCRANKGSSSSIPYIDCSDIDSESDVKKSSRAARGRCNEDMQHHAGQVGGIFGAVNGFYHTNHQGLMRSNGQSPSKFVHEVPDDVDDEVVPNGSSFHGRVPLHSTLLDEIFQGRDIRGVALGRPLGTGTRSQCSSPIISSFHPRTSSLSHEMANNQPRSPPRWDDGGHYFSKRPGSALMETPSNLPQPFTPPPLPQLNHYGSYSPILSNRPHMALNNNNMRNRSDTDPFILSQITSTPIHHKHHILTQTPNSAPMERKVLTNGNHKANLRVPGQVRSNTVQRMFGRQGKPSNNNQPVQMIDGSTSSGTDSDGDSDTGSSVYSQPLMYGNPCAVSSRNSVNSNGISSSPVVNSKFSFASMQVDEGEDGEEEEGCYRFNEEEVGGSPGSEDSPLGSPRVAITGTSPANARDPLIVSSNPPIPDARQLSPLTSPLLIDAGYVRNEDEEEARRKKFPTDKAYFIAKELLTTERTYLKDLKVVTESFQKAVANDETFSNSVKNIILANYEPVYNFHAGFLKEVEQRLAQWEGRSNAHIKGDYQRIGDILLKNIQGLRQLTVHLQKHSECLVELEKLSRTVRKVEALCREFEQQRVCYLPFNVFLLRPLHRLLHYKLILERLCKHYPPTHEDFRDSRAALAEISEMALQLQGTMMKMENFQKLLELRKDLTGINDVAIPGREFIRLGCLSKLSGKGLQQRMFFLFSDCLVYTSRGMTAANQFKVHGQLPLYGMTIRESEEEWGVPHSFTLFGQRQSVVVAASCGSEMERWVEDIRMAIDLSEQSSETLSDLLPASPTDGKLSGDAGPEHESEEELSGSRTSLERQGHRGNTTVHVCWHRNTSVSMVDFSVAVENQLSGNLLRKFKNSNGWQKLWVVFTNFSLFFYKSHQDDYPLASLPLLGYSVTVPAESENIHKDYVFKLHFKSHVYYFRSESEYTFERWMEVIRSATSSSNRSLPTSRKELY</sequence>
<evidence type="ECO:0000256" key="4">
    <source>
        <dbReference type="ARBA" id="ARBA00004514"/>
    </source>
</evidence>
<feature type="domain" description="PH" evidence="14">
    <location>
        <begin position="967"/>
        <end position="1064"/>
    </location>
</feature>
<dbReference type="InterPro" id="IPR035963">
    <property type="entry name" value="FERM_2"/>
</dbReference>
<dbReference type="PANTHER" id="PTHR45858:SF2">
    <property type="entry name" value="FERM, ARHGEF AND PLECKSTRIN DOMAIN-CONTAINING PROTEIN 1"/>
    <property type="match status" value="1"/>
</dbReference>
<evidence type="ECO:0000256" key="10">
    <source>
        <dbReference type="ARBA" id="ARBA00034102"/>
    </source>
</evidence>
<feature type="compositionally biased region" description="Polar residues" evidence="13">
    <location>
        <begin position="436"/>
        <end position="448"/>
    </location>
</feature>
<dbReference type="PROSITE" id="PS50010">
    <property type="entry name" value="DH_2"/>
    <property type="match status" value="1"/>
</dbReference>
<dbReference type="GO" id="GO:0005085">
    <property type="term" value="F:guanyl-nucleotide exchange factor activity"/>
    <property type="evidence" value="ECO:0007669"/>
    <property type="project" value="InterPro"/>
</dbReference>
<dbReference type="InterPro" id="IPR001849">
    <property type="entry name" value="PH_domain"/>
</dbReference>
<evidence type="ECO:0000256" key="8">
    <source>
        <dbReference type="ARBA" id="ARBA00022599"/>
    </source>
</evidence>
<dbReference type="CDD" id="cd13193">
    <property type="entry name" value="FERM_C_FARP1-like"/>
    <property type="match status" value="1"/>
</dbReference>
<evidence type="ECO:0000259" key="16">
    <source>
        <dbReference type="PROSITE" id="PS50057"/>
    </source>
</evidence>
<dbReference type="GO" id="GO:0030425">
    <property type="term" value="C:dendrite"/>
    <property type="evidence" value="ECO:0007669"/>
    <property type="project" value="UniProtKB-SubCell"/>
</dbReference>
<dbReference type="GO" id="GO:0005886">
    <property type="term" value="C:plasma membrane"/>
    <property type="evidence" value="ECO:0007669"/>
    <property type="project" value="UniProtKB-SubCell"/>
</dbReference>
<dbReference type="SMART" id="SM01195">
    <property type="entry name" value="FA"/>
    <property type="match status" value="1"/>
</dbReference>
<dbReference type="SMART" id="SM00325">
    <property type="entry name" value="RhoGEF"/>
    <property type="match status" value="1"/>
</dbReference>
<feature type="region of interest" description="Disordered" evidence="13">
    <location>
        <begin position="575"/>
        <end position="614"/>
    </location>
</feature>
<keyword evidence="5" id="KW-0217">Developmental protein</keyword>
<evidence type="ECO:0000256" key="5">
    <source>
        <dbReference type="ARBA" id="ARBA00022473"/>
    </source>
</evidence>
<feature type="region of interest" description="Disordered" evidence="13">
    <location>
        <begin position="1074"/>
        <end position="1112"/>
    </location>
</feature>
<dbReference type="Pfam" id="PF09380">
    <property type="entry name" value="FERM_C"/>
    <property type="match status" value="1"/>
</dbReference>
<dbReference type="AlphaFoldDB" id="A0AAV2L998"/>
<keyword evidence="9" id="KW-0472">Membrane</keyword>
<proteinExistence type="predicted"/>
<dbReference type="InterPro" id="IPR011993">
    <property type="entry name" value="PH-like_dom_sf"/>
</dbReference>
<feature type="region of interest" description="Disordered" evidence="13">
    <location>
        <begin position="257"/>
        <end position="299"/>
    </location>
</feature>
<dbReference type="GO" id="GO:0045202">
    <property type="term" value="C:synapse"/>
    <property type="evidence" value="ECO:0007669"/>
    <property type="project" value="UniProtKB-SubCell"/>
</dbReference>
<dbReference type="InterPro" id="IPR000299">
    <property type="entry name" value="FERM_domain"/>
</dbReference>
<evidence type="ECO:0000256" key="7">
    <source>
        <dbReference type="ARBA" id="ARBA00022490"/>
    </source>
</evidence>
<dbReference type="InterPro" id="IPR019748">
    <property type="entry name" value="FERM_central"/>
</dbReference>
<feature type="domain" description="PH" evidence="14">
    <location>
        <begin position="1138"/>
        <end position="1235"/>
    </location>
</feature>
<evidence type="ECO:0000256" key="12">
    <source>
        <dbReference type="ARBA" id="ARBA00042170"/>
    </source>
</evidence>
<dbReference type="GO" id="GO:0030175">
    <property type="term" value="C:filopodium"/>
    <property type="evidence" value="ECO:0007669"/>
    <property type="project" value="UniProtKB-SubCell"/>
</dbReference>
<dbReference type="InterPro" id="IPR051835">
    <property type="entry name" value="RAC1-GEF"/>
</dbReference>
<dbReference type="InterPro" id="IPR041788">
    <property type="entry name" value="FARP1/FARP2/FRMD7_FERM_C"/>
</dbReference>
<dbReference type="InterPro" id="IPR014847">
    <property type="entry name" value="FA"/>
</dbReference>
<dbReference type="SMART" id="SM01196">
    <property type="entry name" value="FERM_C"/>
    <property type="match status" value="1"/>
</dbReference>
<dbReference type="GO" id="GO:0005829">
    <property type="term" value="C:cytosol"/>
    <property type="evidence" value="ECO:0007669"/>
    <property type="project" value="UniProtKB-SubCell"/>
</dbReference>
<dbReference type="PROSITE" id="PS50057">
    <property type="entry name" value="FERM_3"/>
    <property type="match status" value="1"/>
</dbReference>
<dbReference type="Pfam" id="PF00373">
    <property type="entry name" value="FERM_M"/>
    <property type="match status" value="1"/>
</dbReference>
<feature type="domain" description="FERM" evidence="16">
    <location>
        <begin position="1"/>
        <end position="162"/>
    </location>
</feature>
<dbReference type="CDD" id="cd01220">
    <property type="entry name" value="PH1_FARP1-like"/>
    <property type="match status" value="1"/>
</dbReference>
<dbReference type="InterPro" id="IPR018980">
    <property type="entry name" value="FERM_PH-like_C"/>
</dbReference>
<evidence type="ECO:0000256" key="2">
    <source>
        <dbReference type="ARBA" id="ARBA00004413"/>
    </source>
</evidence>
<keyword evidence="8" id="KW-0770">Synapse</keyword>
<name>A0AAV2L998_KNICA</name>
<feature type="region of interest" description="Disordered" evidence="13">
    <location>
        <begin position="669"/>
        <end position="702"/>
    </location>
</feature>
<evidence type="ECO:0000256" key="6">
    <source>
        <dbReference type="ARBA" id="ARBA00022475"/>
    </source>
</evidence>
<dbReference type="SMART" id="SM00233">
    <property type="entry name" value="PH"/>
    <property type="match status" value="2"/>
</dbReference>
<dbReference type="InterPro" id="IPR035899">
    <property type="entry name" value="DBL_dom_sf"/>
</dbReference>
<keyword evidence="18" id="KW-1185">Reference proteome</keyword>
<evidence type="ECO:0000259" key="14">
    <source>
        <dbReference type="PROSITE" id="PS50003"/>
    </source>
</evidence>
<dbReference type="SUPFAM" id="SSF50729">
    <property type="entry name" value="PH domain-like"/>
    <property type="match status" value="3"/>
</dbReference>
<keyword evidence="8" id="KW-0771">Synaptosome</keyword>
<dbReference type="InterPro" id="IPR000219">
    <property type="entry name" value="DH_dom"/>
</dbReference>
<dbReference type="Pfam" id="PF08736">
    <property type="entry name" value="FA"/>
    <property type="match status" value="1"/>
</dbReference>
<feature type="compositionally biased region" description="Low complexity" evidence="13">
    <location>
        <begin position="592"/>
        <end position="610"/>
    </location>
</feature>
<reference evidence="17 18" key="1">
    <citation type="submission" date="2024-04" db="EMBL/GenBank/DDBJ databases">
        <authorList>
            <person name="Waldvogel A.-M."/>
            <person name="Schoenle A."/>
        </authorList>
    </citation>
    <scope>NUCLEOTIDE SEQUENCE [LARGE SCALE GENOMIC DNA]</scope>
</reference>
<keyword evidence="7" id="KW-0963">Cytoplasm</keyword>
<keyword evidence="6" id="KW-1003">Cell membrane</keyword>
<dbReference type="FunFam" id="2.30.29.30:FF:000046">
    <property type="entry name" value="FERM, RhoGEF and pleckstrin domain-containing protein 1"/>
    <property type="match status" value="1"/>
</dbReference>
<evidence type="ECO:0000256" key="1">
    <source>
        <dbReference type="ARBA" id="ARBA00004279"/>
    </source>
</evidence>
<protein>
    <recommendedName>
        <fullName evidence="11">FERM, ARHGEF and pleckstrin domain-containing protein 1</fullName>
    </recommendedName>
    <alternativeName>
        <fullName evidence="12">FERM, RhoGEF and pleckstrin domain-containing protein 1</fullName>
    </alternativeName>
</protein>
<comment type="subcellular location">
    <subcellularLocation>
        <location evidence="2">Cell membrane</location>
        <topology evidence="2">Peripheral membrane protein</topology>
        <orientation evidence="2">Cytoplasmic side</orientation>
    </subcellularLocation>
    <subcellularLocation>
        <location evidence="1">Cell projection</location>
        <location evidence="1">Dendrite</location>
    </subcellularLocation>
    <subcellularLocation>
        <location evidence="3">Cell projection</location>
        <location evidence="3">Filopodium</location>
    </subcellularLocation>
    <subcellularLocation>
        <location evidence="4">Cytoplasm</location>
        <location evidence="4">Cytosol</location>
    </subcellularLocation>
    <subcellularLocation>
        <location evidence="10">Synapse</location>
        <location evidence="10">Synaptosome</location>
    </subcellularLocation>
</comment>
<accession>A0AAV2L998</accession>
<evidence type="ECO:0000259" key="15">
    <source>
        <dbReference type="PROSITE" id="PS50010"/>
    </source>
</evidence>
<dbReference type="SUPFAM" id="SSF48065">
    <property type="entry name" value="DBL homology domain (DH-domain)"/>
    <property type="match status" value="1"/>
</dbReference>
<organism evidence="17 18">
    <name type="scientific">Knipowitschia caucasica</name>
    <name type="common">Caucasian dwarf goby</name>
    <name type="synonym">Pomatoschistus caucasicus</name>
    <dbReference type="NCBI Taxonomy" id="637954"/>
    <lineage>
        <taxon>Eukaryota</taxon>
        <taxon>Metazoa</taxon>
        <taxon>Chordata</taxon>
        <taxon>Craniata</taxon>
        <taxon>Vertebrata</taxon>
        <taxon>Euteleostomi</taxon>
        <taxon>Actinopterygii</taxon>
        <taxon>Neopterygii</taxon>
        <taxon>Teleostei</taxon>
        <taxon>Neoteleostei</taxon>
        <taxon>Acanthomorphata</taxon>
        <taxon>Gobiaria</taxon>
        <taxon>Gobiiformes</taxon>
        <taxon>Gobioidei</taxon>
        <taxon>Gobiidae</taxon>
        <taxon>Gobiinae</taxon>
        <taxon>Knipowitschia</taxon>
    </lineage>
</organism>
<dbReference type="EMBL" id="OZ035844">
    <property type="protein sequence ID" value="CAL1598514.1"/>
    <property type="molecule type" value="Genomic_DNA"/>
</dbReference>